<protein>
    <submittedName>
        <fullName evidence="4">Uncharacterized protein LOC114441110</fullName>
    </submittedName>
</protein>
<evidence type="ECO:0000256" key="2">
    <source>
        <dbReference type="SAM" id="SignalP"/>
    </source>
</evidence>
<dbReference type="PANTHER" id="PTHR15071:SF34">
    <property type="entry name" value="MRH DOMAIN-CONTAINING PROTEIN"/>
    <property type="match status" value="1"/>
</dbReference>
<dbReference type="InterPro" id="IPR009011">
    <property type="entry name" value="Man6P_isomerase_rcpt-bd_dom_sf"/>
</dbReference>
<keyword evidence="1" id="KW-0472">Membrane</keyword>
<dbReference type="Proteomes" id="UP000515145">
    <property type="component" value="Chromosome 9"/>
</dbReference>
<gene>
    <name evidence="4" type="primary">LOC114441110</name>
</gene>
<keyword evidence="1" id="KW-0812">Transmembrane</keyword>
<keyword evidence="2" id="KW-0732">Signal</keyword>
<keyword evidence="3" id="KW-1185">Reference proteome</keyword>
<accession>A0A6P7IZ83</accession>
<evidence type="ECO:0000256" key="1">
    <source>
        <dbReference type="SAM" id="Phobius"/>
    </source>
</evidence>
<reference evidence="4" key="1">
    <citation type="submission" date="2025-08" db="UniProtKB">
        <authorList>
            <consortium name="RefSeq"/>
        </authorList>
    </citation>
    <scope>IDENTIFICATION</scope>
</reference>
<evidence type="ECO:0000313" key="4">
    <source>
        <dbReference type="RefSeq" id="XP_028269690.1"/>
    </source>
</evidence>
<feature type="signal peptide" evidence="2">
    <location>
        <begin position="1"/>
        <end position="18"/>
    </location>
</feature>
<dbReference type="PANTHER" id="PTHR15071">
    <property type="entry name" value="MANNOSE-6-PHOSPHATE RECEPTOR FAMILY MEMBER"/>
    <property type="match status" value="1"/>
</dbReference>
<dbReference type="GO" id="GO:0005802">
    <property type="term" value="C:trans-Golgi network"/>
    <property type="evidence" value="ECO:0007669"/>
    <property type="project" value="TreeGrafter"/>
</dbReference>
<dbReference type="GeneID" id="114441110"/>
<dbReference type="RefSeq" id="XP_028269690.1">
    <property type="nucleotide sequence ID" value="XM_028413889.1"/>
</dbReference>
<sequence>MSLLTLSVCFSLFSSSLSPHPNTAKKSGCFKVNDCKCIMKDGSGVISLKAMGDVDGFLGRLKPVPADGMPADAEVLLSFSPCQHFSQPEDVTGSDCTNVAACLIVRYHGLNSHYINYGRHEGNEFHYNHTLKMLSVSYFAHDERPMTVVHYHCNPNQSMSVIRVQSLSMEEPLHIWVESPCACLNACAMGDLGLGTIFLIILSLSAAAYFVLGSCALRPFRSSSGVQISPEHSVWCTTCSLCTERRPARRHYADMTHSEQ</sequence>
<dbReference type="AlphaFoldDB" id="A0A6P7IZ83"/>
<feature type="transmembrane region" description="Helical" evidence="1">
    <location>
        <begin position="192"/>
        <end position="212"/>
    </location>
</feature>
<dbReference type="OrthoDB" id="29460at2759"/>
<organism evidence="3 4">
    <name type="scientific">Parambassis ranga</name>
    <name type="common">Indian glassy fish</name>
    <dbReference type="NCBI Taxonomy" id="210632"/>
    <lineage>
        <taxon>Eukaryota</taxon>
        <taxon>Metazoa</taxon>
        <taxon>Chordata</taxon>
        <taxon>Craniata</taxon>
        <taxon>Vertebrata</taxon>
        <taxon>Euteleostomi</taxon>
        <taxon>Actinopterygii</taxon>
        <taxon>Neopterygii</taxon>
        <taxon>Teleostei</taxon>
        <taxon>Neoteleostei</taxon>
        <taxon>Acanthomorphata</taxon>
        <taxon>Ovalentaria</taxon>
        <taxon>Ambassidae</taxon>
        <taxon>Parambassis</taxon>
    </lineage>
</organism>
<feature type="chain" id="PRO_5027784266" evidence="2">
    <location>
        <begin position="19"/>
        <end position="260"/>
    </location>
</feature>
<proteinExistence type="predicted"/>
<dbReference type="SUPFAM" id="SSF50911">
    <property type="entry name" value="Mannose 6-phosphate receptor domain"/>
    <property type="match status" value="1"/>
</dbReference>
<dbReference type="InParanoid" id="A0A6P7IZ83"/>
<name>A0A6P7IZ83_9TELE</name>
<keyword evidence="1" id="KW-1133">Transmembrane helix</keyword>
<evidence type="ECO:0000313" key="3">
    <source>
        <dbReference type="Proteomes" id="UP000515145"/>
    </source>
</evidence>